<dbReference type="AlphaFoldDB" id="A0A2K1IQM0"/>
<dbReference type="InParanoid" id="A0A2K1IQM0"/>
<dbReference type="PaxDb" id="3218-PP1S27_87V6.1"/>
<organism evidence="1">
    <name type="scientific">Physcomitrium patens</name>
    <name type="common">Spreading-leaved earth moss</name>
    <name type="synonym">Physcomitrella patens</name>
    <dbReference type="NCBI Taxonomy" id="3218"/>
    <lineage>
        <taxon>Eukaryota</taxon>
        <taxon>Viridiplantae</taxon>
        <taxon>Streptophyta</taxon>
        <taxon>Embryophyta</taxon>
        <taxon>Bryophyta</taxon>
        <taxon>Bryophytina</taxon>
        <taxon>Bryopsida</taxon>
        <taxon>Funariidae</taxon>
        <taxon>Funariales</taxon>
        <taxon>Funariaceae</taxon>
        <taxon>Physcomitrium</taxon>
    </lineage>
</organism>
<dbReference type="EnsemblPlants" id="Pp3c21_3820V3.1">
    <property type="protein sequence ID" value="Pp3c21_3820V3.1"/>
    <property type="gene ID" value="Pp3c21_3820"/>
</dbReference>
<evidence type="ECO:0000313" key="1">
    <source>
        <dbReference type="EMBL" id="PNR31573.1"/>
    </source>
</evidence>
<dbReference type="EMBL" id="ABEU02000021">
    <property type="protein sequence ID" value="PNR31573.1"/>
    <property type="molecule type" value="Genomic_DNA"/>
</dbReference>
<reference evidence="1 3" key="1">
    <citation type="journal article" date="2008" name="Science">
        <title>The Physcomitrella genome reveals evolutionary insights into the conquest of land by plants.</title>
        <authorList>
            <person name="Rensing S."/>
            <person name="Lang D."/>
            <person name="Zimmer A."/>
            <person name="Terry A."/>
            <person name="Salamov A."/>
            <person name="Shapiro H."/>
            <person name="Nishiyama T."/>
            <person name="Perroud P.-F."/>
            <person name="Lindquist E."/>
            <person name="Kamisugi Y."/>
            <person name="Tanahashi T."/>
            <person name="Sakakibara K."/>
            <person name="Fujita T."/>
            <person name="Oishi K."/>
            <person name="Shin-I T."/>
            <person name="Kuroki Y."/>
            <person name="Toyoda A."/>
            <person name="Suzuki Y."/>
            <person name="Hashimoto A."/>
            <person name="Yamaguchi K."/>
            <person name="Sugano A."/>
            <person name="Kohara Y."/>
            <person name="Fujiyama A."/>
            <person name="Anterola A."/>
            <person name="Aoki S."/>
            <person name="Ashton N."/>
            <person name="Barbazuk W.B."/>
            <person name="Barker E."/>
            <person name="Bennetzen J."/>
            <person name="Bezanilla M."/>
            <person name="Blankenship R."/>
            <person name="Cho S.H."/>
            <person name="Dutcher S."/>
            <person name="Estelle M."/>
            <person name="Fawcett J.A."/>
            <person name="Gundlach H."/>
            <person name="Hanada K."/>
            <person name="Heyl A."/>
            <person name="Hicks K.A."/>
            <person name="Hugh J."/>
            <person name="Lohr M."/>
            <person name="Mayer K."/>
            <person name="Melkozernov A."/>
            <person name="Murata T."/>
            <person name="Nelson D."/>
            <person name="Pils B."/>
            <person name="Prigge M."/>
            <person name="Reiss B."/>
            <person name="Renner T."/>
            <person name="Rombauts S."/>
            <person name="Rushton P."/>
            <person name="Sanderfoot A."/>
            <person name="Schween G."/>
            <person name="Shiu S.-H."/>
            <person name="Stueber K."/>
            <person name="Theodoulou F.L."/>
            <person name="Tu H."/>
            <person name="Van de Peer Y."/>
            <person name="Verrier P.J."/>
            <person name="Waters E."/>
            <person name="Wood A."/>
            <person name="Yang L."/>
            <person name="Cove D."/>
            <person name="Cuming A."/>
            <person name="Hasebe M."/>
            <person name="Lucas S."/>
            <person name="Mishler D.B."/>
            <person name="Reski R."/>
            <person name="Grigoriev I."/>
            <person name="Quatrano R.S."/>
            <person name="Boore J.L."/>
        </authorList>
    </citation>
    <scope>NUCLEOTIDE SEQUENCE [LARGE SCALE GENOMIC DNA]</scope>
    <source>
        <strain evidence="2 3">cv. Gransden 2004</strain>
    </source>
</reference>
<protein>
    <submittedName>
        <fullName evidence="1 2">Uncharacterized protein</fullName>
    </submittedName>
</protein>
<reference evidence="1 3" key="2">
    <citation type="journal article" date="2018" name="Plant J.">
        <title>The Physcomitrella patens chromosome-scale assembly reveals moss genome structure and evolution.</title>
        <authorList>
            <person name="Lang D."/>
            <person name="Ullrich K.K."/>
            <person name="Murat F."/>
            <person name="Fuchs J."/>
            <person name="Jenkins J."/>
            <person name="Haas F.B."/>
            <person name="Piednoel M."/>
            <person name="Gundlach H."/>
            <person name="Van Bel M."/>
            <person name="Meyberg R."/>
            <person name="Vives C."/>
            <person name="Morata J."/>
            <person name="Symeonidi A."/>
            <person name="Hiss M."/>
            <person name="Muchero W."/>
            <person name="Kamisugi Y."/>
            <person name="Saleh O."/>
            <person name="Blanc G."/>
            <person name="Decker E.L."/>
            <person name="van Gessel N."/>
            <person name="Grimwood J."/>
            <person name="Hayes R.D."/>
            <person name="Graham S.W."/>
            <person name="Gunter L.E."/>
            <person name="McDaniel S.F."/>
            <person name="Hoernstein S.N.W."/>
            <person name="Larsson A."/>
            <person name="Li F.W."/>
            <person name="Perroud P.F."/>
            <person name="Phillips J."/>
            <person name="Ranjan P."/>
            <person name="Rokshar D.S."/>
            <person name="Rothfels C.J."/>
            <person name="Schneider L."/>
            <person name="Shu S."/>
            <person name="Stevenson D.W."/>
            <person name="Thummler F."/>
            <person name="Tillich M."/>
            <person name="Villarreal Aguilar J.C."/>
            <person name="Widiez T."/>
            <person name="Wong G.K."/>
            <person name="Wymore A."/>
            <person name="Zhang Y."/>
            <person name="Zimmer A.D."/>
            <person name="Quatrano R.S."/>
            <person name="Mayer K.F.X."/>
            <person name="Goodstein D."/>
            <person name="Casacuberta J.M."/>
            <person name="Vandepoele K."/>
            <person name="Reski R."/>
            <person name="Cuming A.C."/>
            <person name="Tuskan G.A."/>
            <person name="Maumus F."/>
            <person name="Salse J."/>
            <person name="Schmutz J."/>
            <person name="Rensing S.A."/>
        </authorList>
    </citation>
    <scope>NUCLEOTIDE SEQUENCE [LARGE SCALE GENOMIC DNA]</scope>
    <source>
        <strain evidence="2 3">cv. Gransden 2004</strain>
    </source>
</reference>
<name>A0A2K1IQM0_PHYPA</name>
<keyword evidence="3" id="KW-1185">Reference proteome</keyword>
<evidence type="ECO:0000313" key="2">
    <source>
        <dbReference type="EnsemblPlants" id="Pp3c21_3820V3.1"/>
    </source>
</evidence>
<accession>A0A2K1IQM0</accession>
<evidence type="ECO:0000313" key="3">
    <source>
        <dbReference type="Proteomes" id="UP000006727"/>
    </source>
</evidence>
<dbReference type="Proteomes" id="UP000006727">
    <property type="component" value="Chromosome 21"/>
</dbReference>
<gene>
    <name evidence="1" type="ORF">PHYPA_025694</name>
</gene>
<sequence>MIVPSHEATTFYSEVKWIWIHVSFKIANSLYHISFSDLTVSEPNGCGLKLEEKYSRKYIVRK</sequence>
<dbReference type="Gramene" id="Pp3c21_3820V3.1">
    <property type="protein sequence ID" value="Pp3c21_3820V3.1"/>
    <property type="gene ID" value="Pp3c21_3820"/>
</dbReference>
<proteinExistence type="predicted"/>
<reference evidence="2" key="3">
    <citation type="submission" date="2020-12" db="UniProtKB">
        <authorList>
            <consortium name="EnsemblPlants"/>
        </authorList>
    </citation>
    <scope>IDENTIFICATION</scope>
</reference>